<dbReference type="PANTHER" id="PTHR48090">
    <property type="entry name" value="UNDECAPRENYL-PHOSPHATE 4-DEOXY-4-FORMAMIDO-L-ARABINOSE TRANSFERASE-RELATED"/>
    <property type="match status" value="1"/>
</dbReference>
<gene>
    <name evidence="9" type="ORF">ACFP7A_07295</name>
</gene>
<proteinExistence type="predicted"/>
<keyword evidence="6 7" id="KW-0472">Membrane</keyword>
<dbReference type="PANTHER" id="PTHR48090:SF1">
    <property type="entry name" value="PROPHAGE BACTOPRENOL GLUCOSYL TRANSFERASE HOMOLOG"/>
    <property type="match status" value="1"/>
</dbReference>
<keyword evidence="2 9" id="KW-0328">Glycosyltransferase</keyword>
<feature type="domain" description="Glycosyltransferase 2-like" evidence="8">
    <location>
        <begin position="24"/>
        <end position="193"/>
    </location>
</feature>
<evidence type="ECO:0000313" key="9">
    <source>
        <dbReference type="EMBL" id="MFC6386401.1"/>
    </source>
</evidence>
<comment type="subcellular location">
    <subcellularLocation>
        <location evidence="1">Membrane</location>
        <topology evidence="1">Multi-pass membrane protein</topology>
    </subcellularLocation>
</comment>
<keyword evidence="10" id="KW-1185">Reference proteome</keyword>
<accession>A0ABW1WCT5</accession>
<comment type="caution">
    <text evidence="9">The sequence shown here is derived from an EMBL/GenBank/DDBJ whole genome shotgun (WGS) entry which is preliminary data.</text>
</comment>
<name>A0ABW1WCT5_9BACL</name>
<dbReference type="EC" id="2.4.-.-" evidence="9"/>
<evidence type="ECO:0000256" key="3">
    <source>
        <dbReference type="ARBA" id="ARBA00022679"/>
    </source>
</evidence>
<dbReference type="Pfam" id="PF00535">
    <property type="entry name" value="Glycos_transf_2"/>
    <property type="match status" value="1"/>
</dbReference>
<dbReference type="InterPro" id="IPR050256">
    <property type="entry name" value="Glycosyltransferase_2"/>
</dbReference>
<organism evidence="9 10">
    <name type="scientific">Sporolactobacillus kofuensis</name>
    <dbReference type="NCBI Taxonomy" id="269672"/>
    <lineage>
        <taxon>Bacteria</taxon>
        <taxon>Bacillati</taxon>
        <taxon>Bacillota</taxon>
        <taxon>Bacilli</taxon>
        <taxon>Bacillales</taxon>
        <taxon>Sporolactobacillaceae</taxon>
        <taxon>Sporolactobacillus</taxon>
    </lineage>
</organism>
<dbReference type="RefSeq" id="WP_253077419.1">
    <property type="nucleotide sequence ID" value="NZ_JAMXWN010000022.1"/>
</dbReference>
<dbReference type="GO" id="GO:0016757">
    <property type="term" value="F:glycosyltransferase activity"/>
    <property type="evidence" value="ECO:0007669"/>
    <property type="project" value="UniProtKB-KW"/>
</dbReference>
<evidence type="ECO:0000313" key="10">
    <source>
        <dbReference type="Proteomes" id="UP001596267"/>
    </source>
</evidence>
<evidence type="ECO:0000256" key="5">
    <source>
        <dbReference type="ARBA" id="ARBA00022989"/>
    </source>
</evidence>
<reference evidence="10" key="1">
    <citation type="journal article" date="2019" name="Int. J. Syst. Evol. Microbiol.">
        <title>The Global Catalogue of Microorganisms (GCM) 10K type strain sequencing project: providing services to taxonomists for standard genome sequencing and annotation.</title>
        <authorList>
            <consortium name="The Broad Institute Genomics Platform"/>
            <consortium name="The Broad Institute Genome Sequencing Center for Infectious Disease"/>
            <person name="Wu L."/>
            <person name="Ma J."/>
        </authorList>
    </citation>
    <scope>NUCLEOTIDE SEQUENCE [LARGE SCALE GENOMIC DNA]</scope>
    <source>
        <strain evidence="10">CCUG 42001</strain>
    </source>
</reference>
<protein>
    <submittedName>
        <fullName evidence="9">Glycosyltransferase family 2 protein</fullName>
        <ecNumber evidence="9">2.4.-.-</ecNumber>
    </submittedName>
</protein>
<evidence type="ECO:0000256" key="2">
    <source>
        <dbReference type="ARBA" id="ARBA00022676"/>
    </source>
</evidence>
<dbReference type="InterPro" id="IPR001173">
    <property type="entry name" value="Glyco_trans_2-like"/>
</dbReference>
<keyword evidence="5 7" id="KW-1133">Transmembrane helix</keyword>
<evidence type="ECO:0000259" key="8">
    <source>
        <dbReference type="Pfam" id="PF00535"/>
    </source>
</evidence>
<feature type="transmembrane region" description="Helical" evidence="7">
    <location>
        <begin position="255"/>
        <end position="280"/>
    </location>
</feature>
<evidence type="ECO:0000256" key="4">
    <source>
        <dbReference type="ARBA" id="ARBA00022692"/>
    </source>
</evidence>
<dbReference type="SUPFAM" id="SSF53448">
    <property type="entry name" value="Nucleotide-diphospho-sugar transferases"/>
    <property type="match status" value="1"/>
</dbReference>
<evidence type="ECO:0000256" key="7">
    <source>
        <dbReference type="SAM" id="Phobius"/>
    </source>
</evidence>
<evidence type="ECO:0000256" key="1">
    <source>
        <dbReference type="ARBA" id="ARBA00004141"/>
    </source>
</evidence>
<dbReference type="Proteomes" id="UP001596267">
    <property type="component" value="Unassembled WGS sequence"/>
</dbReference>
<sequence>MINIIYFKNEWAWEILDTQDPLLTIVVPCYNEEAVLDETTKELSNVMFQLIKNHKINASSTVLLVDDGSKDKTWSIIEHTAKTNPLIQGLKLSRNFGHQGALIAGLETARQYSDCVISIDADLQDDVSAIYKFIDKYHEGYDIVFGVRDKRETDTFFKRNTALFFYKLMGKMGVRLVPNHADYRLMNKRALDEFVKYQEENLFIRGIIPLLGFKTTKVYYNRMERFAGESKYPLKKMISFAMDGITSFSIAPIKLMTWIGSIIVLLGACIGIYSLFSWAFNHTISGWTSLILSIWIIGGMQLVAIGVIGEYIGKIFNETKHRPRYTIEQSTVDQILTDQYREKVKI</sequence>
<dbReference type="Gene3D" id="3.90.550.10">
    <property type="entry name" value="Spore Coat Polysaccharide Biosynthesis Protein SpsA, Chain A"/>
    <property type="match status" value="1"/>
</dbReference>
<dbReference type="EMBL" id="JBHSTQ010000006">
    <property type="protein sequence ID" value="MFC6386401.1"/>
    <property type="molecule type" value="Genomic_DNA"/>
</dbReference>
<dbReference type="CDD" id="cd04187">
    <property type="entry name" value="DPM1_like_bac"/>
    <property type="match status" value="1"/>
</dbReference>
<keyword evidence="3 9" id="KW-0808">Transferase</keyword>
<evidence type="ECO:0000256" key="6">
    <source>
        <dbReference type="ARBA" id="ARBA00023136"/>
    </source>
</evidence>
<dbReference type="InterPro" id="IPR029044">
    <property type="entry name" value="Nucleotide-diphossugar_trans"/>
</dbReference>
<keyword evidence="4 7" id="KW-0812">Transmembrane</keyword>
<feature type="transmembrane region" description="Helical" evidence="7">
    <location>
        <begin position="292"/>
        <end position="312"/>
    </location>
</feature>